<accession>A0A4Z2EDX8</accession>
<keyword evidence="5" id="KW-1185">Reference proteome</keyword>
<comment type="caution">
    <text evidence="1">Lacks conserved residue(s) required for the propagation of feature annotation.</text>
</comment>
<evidence type="ECO:0000256" key="2">
    <source>
        <dbReference type="SAM" id="Phobius"/>
    </source>
</evidence>
<reference evidence="4 5" key="1">
    <citation type="submission" date="2019-03" db="EMBL/GenBank/DDBJ databases">
        <title>First draft genome of Liparis tanakae, snailfish: a comprehensive survey of snailfish specific genes.</title>
        <authorList>
            <person name="Kim W."/>
            <person name="Song I."/>
            <person name="Jeong J.-H."/>
            <person name="Kim D."/>
            <person name="Kim S."/>
            <person name="Ryu S."/>
            <person name="Song J.Y."/>
            <person name="Lee S.K."/>
        </authorList>
    </citation>
    <scope>NUCLEOTIDE SEQUENCE [LARGE SCALE GENOMIC DNA]</scope>
    <source>
        <tissue evidence="4">Muscle</tissue>
    </source>
</reference>
<keyword evidence="2" id="KW-0812">Transmembrane</keyword>
<organism evidence="4 5">
    <name type="scientific">Liparis tanakae</name>
    <name type="common">Tanaka's snailfish</name>
    <dbReference type="NCBI Taxonomy" id="230148"/>
    <lineage>
        <taxon>Eukaryota</taxon>
        <taxon>Metazoa</taxon>
        <taxon>Chordata</taxon>
        <taxon>Craniata</taxon>
        <taxon>Vertebrata</taxon>
        <taxon>Euteleostomi</taxon>
        <taxon>Actinopterygii</taxon>
        <taxon>Neopterygii</taxon>
        <taxon>Teleostei</taxon>
        <taxon>Neoteleostei</taxon>
        <taxon>Acanthomorphata</taxon>
        <taxon>Eupercaria</taxon>
        <taxon>Perciformes</taxon>
        <taxon>Cottioidei</taxon>
        <taxon>Cottales</taxon>
        <taxon>Liparidae</taxon>
        <taxon>Liparis</taxon>
    </lineage>
</organism>
<gene>
    <name evidence="4" type="primary">KIF5B_2</name>
    <name evidence="4" type="ORF">EYF80_063380</name>
</gene>
<evidence type="ECO:0000313" key="4">
    <source>
        <dbReference type="EMBL" id="TNN26482.1"/>
    </source>
</evidence>
<dbReference type="SMR" id="A0A4Z2EDX8"/>
<proteinExistence type="inferred from homology"/>
<dbReference type="GO" id="GO:0007018">
    <property type="term" value="P:microtubule-based movement"/>
    <property type="evidence" value="ECO:0007669"/>
    <property type="project" value="InterPro"/>
</dbReference>
<evidence type="ECO:0000313" key="5">
    <source>
        <dbReference type="Proteomes" id="UP000314294"/>
    </source>
</evidence>
<dbReference type="PROSITE" id="PS50067">
    <property type="entry name" value="KINESIN_MOTOR_2"/>
    <property type="match status" value="1"/>
</dbReference>
<comment type="caution">
    <text evidence="4">The sequence shown here is derived from an EMBL/GenBank/DDBJ whole genome shotgun (WGS) entry which is preliminary data.</text>
</comment>
<name>A0A4Z2EDX8_9TELE</name>
<evidence type="ECO:0000256" key="1">
    <source>
        <dbReference type="PROSITE-ProRule" id="PRU00283"/>
    </source>
</evidence>
<dbReference type="GO" id="GO:0003777">
    <property type="term" value="F:microtubule motor activity"/>
    <property type="evidence" value="ECO:0007669"/>
    <property type="project" value="InterPro"/>
</dbReference>
<keyword evidence="2" id="KW-1133">Transmembrane helix</keyword>
<keyword evidence="2" id="KW-0472">Membrane</keyword>
<dbReference type="Proteomes" id="UP000314294">
    <property type="component" value="Unassembled WGS sequence"/>
</dbReference>
<dbReference type="EMBL" id="SRLO01010146">
    <property type="protein sequence ID" value="TNN26482.1"/>
    <property type="molecule type" value="Genomic_DNA"/>
</dbReference>
<dbReference type="OrthoDB" id="3176171at2759"/>
<dbReference type="AlphaFoldDB" id="A0A4Z2EDX8"/>
<dbReference type="GO" id="GO:0008017">
    <property type="term" value="F:microtubule binding"/>
    <property type="evidence" value="ECO:0007669"/>
    <property type="project" value="InterPro"/>
</dbReference>
<dbReference type="GO" id="GO:0005524">
    <property type="term" value="F:ATP binding"/>
    <property type="evidence" value="ECO:0007669"/>
    <property type="project" value="InterPro"/>
</dbReference>
<feature type="transmembrane region" description="Helical" evidence="2">
    <location>
        <begin position="42"/>
        <end position="69"/>
    </location>
</feature>
<dbReference type="InterPro" id="IPR001752">
    <property type="entry name" value="Kinesin_motor_dom"/>
</dbReference>
<feature type="domain" description="Kinesin motor" evidence="3">
    <location>
        <begin position="8"/>
        <end position="93"/>
    </location>
</feature>
<sequence length="93" mass="10471">MGDAAECGVKVMCRFRPLNESERSRADKYIPKFNGEDTVVVAVSRIFICICICICIFIFIFIFILIIPVMTVSPGTRPRCLPLQTIDTIIETP</sequence>
<evidence type="ECO:0000259" key="3">
    <source>
        <dbReference type="PROSITE" id="PS50067"/>
    </source>
</evidence>
<protein>
    <submittedName>
        <fullName evidence="4">Kinesin-1 heavy chain</fullName>
    </submittedName>
</protein>
<comment type="similarity">
    <text evidence="1">Belongs to the TRAFAC class myosin-kinesin ATPase superfamily. Kinesin family.</text>
</comment>